<reference evidence="10 11" key="1">
    <citation type="journal article" date="2009" name="BMC Genomics">
        <title>The complete genome sequence of Xanthomonas albilineans provides new insights into the reductive genome evolution of the xylem-limited Xanthomonadaceae.</title>
        <authorList>
            <person name="Pieretti I."/>
            <person name="Royer M."/>
            <person name="Barbe V."/>
            <person name="Carrere S."/>
            <person name="Koebnik R."/>
            <person name="Cociancich S."/>
            <person name="Couloux A."/>
            <person name="Darrasse A."/>
            <person name="Gouzy J."/>
            <person name="Jacques M.A."/>
            <person name="Lauber E."/>
            <person name="Manceau C."/>
            <person name="Mangenot S."/>
            <person name="Poussier S."/>
            <person name="Segurens B."/>
            <person name="Szurek B."/>
            <person name="Verdier V."/>
            <person name="Arlat M."/>
            <person name="Rott P."/>
        </authorList>
    </citation>
    <scope>NUCLEOTIDE SEQUENCE [LARGE SCALE GENOMIC DNA]</scope>
    <source>
        <strain evidence="11">GPE PC73 / CFBP 7063</strain>
    </source>
</reference>
<comment type="catalytic activity">
    <reaction evidence="7 8">
        <text>cytidine(34) in tRNA(Ile2) + L-lysine + ATP = lysidine(34) in tRNA(Ile2) + AMP + diphosphate + H(+)</text>
        <dbReference type="Rhea" id="RHEA:43744"/>
        <dbReference type="Rhea" id="RHEA-COMP:10625"/>
        <dbReference type="Rhea" id="RHEA-COMP:10670"/>
        <dbReference type="ChEBI" id="CHEBI:15378"/>
        <dbReference type="ChEBI" id="CHEBI:30616"/>
        <dbReference type="ChEBI" id="CHEBI:32551"/>
        <dbReference type="ChEBI" id="CHEBI:33019"/>
        <dbReference type="ChEBI" id="CHEBI:82748"/>
        <dbReference type="ChEBI" id="CHEBI:83665"/>
        <dbReference type="ChEBI" id="CHEBI:456215"/>
        <dbReference type="EC" id="6.3.4.19"/>
    </reaction>
</comment>
<dbReference type="EC" id="6.3.4.19" evidence="8"/>
<dbReference type="Proteomes" id="UP000001890">
    <property type="component" value="Chromosome"/>
</dbReference>
<dbReference type="HAMAP" id="MF_01161">
    <property type="entry name" value="tRNA_Ile_lys_synt"/>
    <property type="match status" value="1"/>
</dbReference>
<dbReference type="eggNOG" id="COG0037">
    <property type="taxonomic scope" value="Bacteria"/>
</dbReference>
<evidence type="ECO:0000256" key="4">
    <source>
        <dbReference type="ARBA" id="ARBA00022694"/>
    </source>
</evidence>
<name>D2U9J0_XANAP</name>
<dbReference type="SUPFAM" id="SSF56037">
    <property type="entry name" value="PheT/TilS domain"/>
    <property type="match status" value="1"/>
</dbReference>
<evidence type="ECO:0000256" key="2">
    <source>
        <dbReference type="ARBA" id="ARBA00022490"/>
    </source>
</evidence>
<keyword evidence="3 8" id="KW-0436">Ligase</keyword>
<evidence type="ECO:0000256" key="6">
    <source>
        <dbReference type="ARBA" id="ARBA00022840"/>
    </source>
</evidence>
<evidence type="ECO:0000259" key="9">
    <source>
        <dbReference type="SMART" id="SM00977"/>
    </source>
</evidence>
<dbReference type="Gene3D" id="1.20.59.20">
    <property type="match status" value="1"/>
</dbReference>
<keyword evidence="6 8" id="KW-0067">ATP-binding</keyword>
<dbReference type="AlphaFoldDB" id="D2U9J0"/>
<evidence type="ECO:0000256" key="8">
    <source>
        <dbReference type="HAMAP-Rule" id="MF_01161"/>
    </source>
</evidence>
<keyword evidence="2 8" id="KW-0963">Cytoplasm</keyword>
<dbReference type="Pfam" id="PF11734">
    <property type="entry name" value="TilS_C"/>
    <property type="match status" value="1"/>
</dbReference>
<dbReference type="Pfam" id="PF09179">
    <property type="entry name" value="TilS"/>
    <property type="match status" value="1"/>
</dbReference>
<comment type="subcellular location">
    <subcellularLocation>
        <location evidence="1 8">Cytoplasm</location>
    </subcellularLocation>
</comment>
<dbReference type="InterPro" id="IPR011063">
    <property type="entry name" value="TilS/TtcA_N"/>
</dbReference>
<evidence type="ECO:0000256" key="7">
    <source>
        <dbReference type="ARBA" id="ARBA00048539"/>
    </source>
</evidence>
<dbReference type="STRING" id="380358.XALC_2452"/>
<dbReference type="GO" id="GO:0005524">
    <property type="term" value="F:ATP binding"/>
    <property type="evidence" value="ECO:0007669"/>
    <property type="project" value="UniProtKB-UniRule"/>
</dbReference>
<keyword evidence="11" id="KW-1185">Reference proteome</keyword>
<gene>
    <name evidence="8" type="primary">tilS</name>
    <name evidence="10" type="ordered locus">XALc_2452</name>
</gene>
<evidence type="ECO:0000313" key="10">
    <source>
        <dbReference type="EMBL" id="CBA16931.1"/>
    </source>
</evidence>
<evidence type="ECO:0000256" key="1">
    <source>
        <dbReference type="ARBA" id="ARBA00004496"/>
    </source>
</evidence>
<comment type="similarity">
    <text evidence="8">Belongs to the tRNA(Ile)-lysidine synthase family.</text>
</comment>
<keyword evidence="4 8" id="KW-0819">tRNA processing</keyword>
<dbReference type="Gene3D" id="3.40.50.620">
    <property type="entry name" value="HUPs"/>
    <property type="match status" value="1"/>
</dbReference>
<dbReference type="SUPFAM" id="SSF52402">
    <property type="entry name" value="Adenine nucleotide alpha hydrolases-like"/>
    <property type="match status" value="1"/>
</dbReference>
<comment type="domain">
    <text evidence="8">The N-terminal region contains the highly conserved SGGXDS motif, predicted to be a P-loop motif involved in ATP binding.</text>
</comment>
<dbReference type="NCBIfam" id="TIGR02433">
    <property type="entry name" value="lysidine_TilS_C"/>
    <property type="match status" value="1"/>
</dbReference>
<dbReference type="KEGG" id="xal:XALC_2452"/>
<dbReference type="SMART" id="SM00977">
    <property type="entry name" value="TilS_C"/>
    <property type="match status" value="1"/>
</dbReference>
<dbReference type="GO" id="GO:0006400">
    <property type="term" value="P:tRNA modification"/>
    <property type="evidence" value="ECO:0007669"/>
    <property type="project" value="UniProtKB-UniRule"/>
</dbReference>
<dbReference type="InterPro" id="IPR012795">
    <property type="entry name" value="tRNA_Ile_lys_synt_N"/>
</dbReference>
<dbReference type="InterPro" id="IPR012094">
    <property type="entry name" value="tRNA_Ile_lys_synt"/>
</dbReference>
<dbReference type="SUPFAM" id="SSF82829">
    <property type="entry name" value="MesJ substrate recognition domain-like"/>
    <property type="match status" value="1"/>
</dbReference>
<dbReference type="PANTHER" id="PTHR43033">
    <property type="entry name" value="TRNA(ILE)-LYSIDINE SYNTHASE-RELATED"/>
    <property type="match status" value="1"/>
</dbReference>
<dbReference type="GO" id="GO:0032267">
    <property type="term" value="F:tRNA(Ile)-lysidine synthase activity"/>
    <property type="evidence" value="ECO:0007669"/>
    <property type="project" value="UniProtKB-EC"/>
</dbReference>
<dbReference type="InterPro" id="IPR014729">
    <property type="entry name" value="Rossmann-like_a/b/a_fold"/>
</dbReference>
<accession>D2U9J0</accession>
<organism evidence="10 11">
    <name type="scientific">Xanthomonas albilineans (strain GPE PC73 / CFBP 7063)</name>
    <dbReference type="NCBI Taxonomy" id="380358"/>
    <lineage>
        <taxon>Bacteria</taxon>
        <taxon>Pseudomonadati</taxon>
        <taxon>Pseudomonadota</taxon>
        <taxon>Gammaproteobacteria</taxon>
        <taxon>Lysobacterales</taxon>
        <taxon>Lysobacteraceae</taxon>
        <taxon>Xanthomonas</taxon>
    </lineage>
</organism>
<sequence>MNSRMPTTPLFALADALPNPAPAPVLLGFSGGLDSTVLLHALAQQPHYRQRGLRAVHVHHGLHPDADAWAMHCQQMSVALAVPLQVLRVQVPRDRGDGLEAAARQARRAAFAQVLAHGEWLALAQHRDDQAETFLLRALRASGPDGLAAMQPLSGFADGKLWRPLLTLPRSALHAYAQQHALRWIDDPSNADPGFDRNFLRLRVLPLLRQRWPHADAALARSAQLCAEAATLLDADDQATLNAWQYAPGTALPLPPLRALPSARRARVLRRWISDAGLPPLPAAGLAAIERTLLYPRADAAAEFAWHGAHVRSWREALYAECDPPSWPADWQTHWDGCAPLRLPDGRQLRLQATTPLGFDTPLLVKQRRGGERLQLPGRSHSQTLKHLLQAHAVPPWQRARMPLLFDAEQLLAAGPTLLAAPLQTWLQARDARLVLDDHAPDAAH</sequence>
<dbReference type="InterPro" id="IPR012796">
    <property type="entry name" value="Lysidine-tRNA-synth_C"/>
</dbReference>
<dbReference type="Pfam" id="PF01171">
    <property type="entry name" value="ATP_bind_3"/>
    <property type="match status" value="1"/>
</dbReference>
<protein>
    <recommendedName>
        <fullName evidence="8">tRNA(Ile)-lysidine synthase</fullName>
        <ecNumber evidence="8">6.3.4.19</ecNumber>
    </recommendedName>
    <alternativeName>
        <fullName evidence="8">tRNA(Ile)-2-lysyl-cytidine synthase</fullName>
    </alternativeName>
    <alternativeName>
        <fullName evidence="8">tRNA(Ile)-lysidine synthetase</fullName>
    </alternativeName>
</protein>
<comment type="function">
    <text evidence="8">Ligates lysine onto the cytidine present at position 34 of the AUA codon-specific tRNA(Ile) that contains the anticodon CAU, in an ATP-dependent manner. Cytidine is converted to lysidine, thus changing the amino acid specificity of the tRNA from methionine to isoleucine.</text>
</comment>
<dbReference type="PANTHER" id="PTHR43033:SF1">
    <property type="entry name" value="TRNA(ILE)-LYSIDINE SYNTHASE-RELATED"/>
    <property type="match status" value="1"/>
</dbReference>
<dbReference type="InterPro" id="IPR015262">
    <property type="entry name" value="tRNA_Ile_lys_synt_subst-bd"/>
</dbReference>
<evidence type="ECO:0000256" key="3">
    <source>
        <dbReference type="ARBA" id="ARBA00022598"/>
    </source>
</evidence>
<evidence type="ECO:0000313" key="11">
    <source>
        <dbReference type="Proteomes" id="UP000001890"/>
    </source>
</evidence>
<dbReference type="CDD" id="cd01992">
    <property type="entry name" value="TilS_N"/>
    <property type="match status" value="1"/>
</dbReference>
<dbReference type="GO" id="GO:0005737">
    <property type="term" value="C:cytoplasm"/>
    <property type="evidence" value="ECO:0007669"/>
    <property type="project" value="UniProtKB-SubCell"/>
</dbReference>
<keyword evidence="5 8" id="KW-0547">Nucleotide-binding</keyword>
<dbReference type="NCBIfam" id="TIGR02432">
    <property type="entry name" value="lysidine_TilS_N"/>
    <property type="match status" value="1"/>
</dbReference>
<dbReference type="EMBL" id="FP565176">
    <property type="protein sequence ID" value="CBA16931.1"/>
    <property type="molecule type" value="Genomic_DNA"/>
</dbReference>
<evidence type="ECO:0000256" key="5">
    <source>
        <dbReference type="ARBA" id="ARBA00022741"/>
    </source>
</evidence>
<feature type="domain" description="Lysidine-tRNA(Ile) synthetase C-terminal" evidence="9">
    <location>
        <begin position="363"/>
        <end position="436"/>
    </location>
</feature>
<feature type="binding site" evidence="8">
    <location>
        <begin position="30"/>
        <end position="35"/>
    </location>
    <ligand>
        <name>ATP</name>
        <dbReference type="ChEBI" id="CHEBI:30616"/>
    </ligand>
</feature>
<proteinExistence type="inferred from homology"/>